<dbReference type="InterPro" id="IPR003016">
    <property type="entry name" value="2-oxoA_DH_lipoyl-BS"/>
</dbReference>
<dbReference type="RefSeq" id="WP_182154570.1">
    <property type="nucleotide sequence ID" value="NZ_JACEZU010000008.1"/>
</dbReference>
<accession>A0A7W2FBM3</accession>
<evidence type="ECO:0000313" key="5">
    <source>
        <dbReference type="Proteomes" id="UP000573499"/>
    </source>
</evidence>
<dbReference type="InterPro" id="IPR000089">
    <property type="entry name" value="Biotin_lipoyl"/>
</dbReference>
<comment type="caution">
    <text evidence="4">The sequence shown here is derived from an EMBL/GenBank/DDBJ whole genome shotgun (WGS) entry which is preliminary data.</text>
</comment>
<dbReference type="Pfam" id="PF00364">
    <property type="entry name" value="Biotin_lipoyl"/>
    <property type="match status" value="1"/>
</dbReference>
<dbReference type="EMBL" id="JACEZU010000008">
    <property type="protein sequence ID" value="MBA5688688.1"/>
    <property type="molecule type" value="Genomic_DNA"/>
</dbReference>
<keyword evidence="2" id="KW-0450">Lipoyl</keyword>
<dbReference type="PROSITE" id="PS50968">
    <property type="entry name" value="BIOTINYL_LIPOYL"/>
    <property type="match status" value="1"/>
</dbReference>
<evidence type="ECO:0000256" key="1">
    <source>
        <dbReference type="ARBA" id="ARBA00001938"/>
    </source>
</evidence>
<name>A0A7W2FBM3_9BURK</name>
<dbReference type="CDD" id="cd06849">
    <property type="entry name" value="lipoyl_domain"/>
    <property type="match status" value="1"/>
</dbReference>
<dbReference type="Proteomes" id="UP000573499">
    <property type="component" value="Unassembled WGS sequence"/>
</dbReference>
<gene>
    <name evidence="4" type="ORF">H3H39_16720</name>
</gene>
<keyword evidence="5" id="KW-1185">Reference proteome</keyword>
<evidence type="ECO:0000259" key="3">
    <source>
        <dbReference type="PROSITE" id="PS50968"/>
    </source>
</evidence>
<sequence length="81" mass="8530">MMDVLMTGDVWDDVEPGTEALLQDWQVKEGDLVAAGQVLVCAELVKTTHEITAPAAGRVIALLAAEGDTIGPATVLARLEE</sequence>
<dbReference type="SUPFAM" id="SSF51230">
    <property type="entry name" value="Single hybrid motif"/>
    <property type="match status" value="1"/>
</dbReference>
<proteinExistence type="predicted"/>
<dbReference type="Gene3D" id="2.40.50.100">
    <property type="match status" value="1"/>
</dbReference>
<dbReference type="AlphaFoldDB" id="A0A7W2FBM3"/>
<organism evidence="4 5">
    <name type="scientific">Rugamonas apoptosis</name>
    <dbReference type="NCBI Taxonomy" id="2758570"/>
    <lineage>
        <taxon>Bacteria</taxon>
        <taxon>Pseudomonadati</taxon>
        <taxon>Pseudomonadota</taxon>
        <taxon>Betaproteobacteria</taxon>
        <taxon>Burkholderiales</taxon>
        <taxon>Oxalobacteraceae</taxon>
        <taxon>Telluria group</taxon>
        <taxon>Rugamonas</taxon>
    </lineage>
</organism>
<dbReference type="InterPro" id="IPR011053">
    <property type="entry name" value="Single_hybrid_motif"/>
</dbReference>
<comment type="cofactor">
    <cofactor evidence="1">
        <name>(R)-lipoate</name>
        <dbReference type="ChEBI" id="CHEBI:83088"/>
    </cofactor>
</comment>
<protein>
    <submittedName>
        <fullName evidence="4">Biotin attachment protein</fullName>
    </submittedName>
</protein>
<evidence type="ECO:0000256" key="2">
    <source>
        <dbReference type="ARBA" id="ARBA00022823"/>
    </source>
</evidence>
<evidence type="ECO:0000313" key="4">
    <source>
        <dbReference type="EMBL" id="MBA5688688.1"/>
    </source>
</evidence>
<reference evidence="4 5" key="1">
    <citation type="submission" date="2020-07" db="EMBL/GenBank/DDBJ databases">
        <title>Novel species isolated from subtropical streams in China.</title>
        <authorList>
            <person name="Lu H."/>
        </authorList>
    </citation>
    <scope>NUCLEOTIDE SEQUENCE [LARGE SCALE GENOMIC DNA]</scope>
    <source>
        <strain evidence="4 5">LX47W</strain>
    </source>
</reference>
<dbReference type="PROSITE" id="PS00189">
    <property type="entry name" value="LIPOYL"/>
    <property type="match status" value="1"/>
</dbReference>
<feature type="domain" description="Lipoyl-binding" evidence="3">
    <location>
        <begin position="1"/>
        <end position="80"/>
    </location>
</feature>